<dbReference type="SUPFAM" id="SSF52540">
    <property type="entry name" value="P-loop containing nucleoside triphosphate hydrolases"/>
    <property type="match status" value="1"/>
</dbReference>
<evidence type="ECO:0000256" key="2">
    <source>
        <dbReference type="ARBA" id="ARBA00022738"/>
    </source>
</evidence>
<keyword evidence="4" id="KW-1185">Reference proteome</keyword>
<evidence type="ECO:0000313" key="4">
    <source>
        <dbReference type="Proteomes" id="UP000008204"/>
    </source>
</evidence>
<dbReference type="InterPro" id="IPR016024">
    <property type="entry name" value="ARM-type_fold"/>
</dbReference>
<dbReference type="InterPro" id="IPR027417">
    <property type="entry name" value="P-loop_NTPase"/>
</dbReference>
<keyword evidence="1" id="KW-0042">Antenna complex</keyword>
<gene>
    <name evidence="3" type="ordered locus">PCC8801_1656</name>
</gene>
<evidence type="ECO:0008006" key="5">
    <source>
        <dbReference type="Google" id="ProtNLM"/>
    </source>
</evidence>
<evidence type="ECO:0000313" key="3">
    <source>
        <dbReference type="EMBL" id="ACK65707.1"/>
    </source>
</evidence>
<protein>
    <recommendedName>
        <fullName evidence="5">NACHT domain-containing protein</fullName>
    </recommendedName>
</protein>
<dbReference type="InterPro" id="IPR011989">
    <property type="entry name" value="ARM-like"/>
</dbReference>
<dbReference type="Gene3D" id="1.25.10.10">
    <property type="entry name" value="Leucine-rich Repeat Variant"/>
    <property type="match status" value="1"/>
</dbReference>
<proteinExistence type="predicted"/>
<dbReference type="EMBL" id="CP001287">
    <property type="protein sequence ID" value="ACK65707.1"/>
    <property type="molecule type" value="Genomic_DNA"/>
</dbReference>
<accession>B7JW18</accession>
<dbReference type="eggNOG" id="COG5635">
    <property type="taxonomic scope" value="Bacteria"/>
</dbReference>
<dbReference type="SUPFAM" id="SSF48371">
    <property type="entry name" value="ARM repeat"/>
    <property type="match status" value="1"/>
</dbReference>
<name>B7JW18_RIPO1</name>
<dbReference type="KEGG" id="cyp:PCC8801_1656"/>
<dbReference type="CDD" id="cd00009">
    <property type="entry name" value="AAA"/>
    <property type="match status" value="1"/>
</dbReference>
<evidence type="ECO:0000256" key="1">
    <source>
        <dbReference type="ARBA" id="ARBA00022549"/>
    </source>
</evidence>
<reference evidence="4" key="1">
    <citation type="journal article" date="2011" name="MBio">
        <title>Novel metabolic attributes of the genus Cyanothece, comprising a group of unicellular nitrogen-fixing Cyanobacteria.</title>
        <authorList>
            <person name="Bandyopadhyay A."/>
            <person name="Elvitigala T."/>
            <person name="Welsh E."/>
            <person name="Stockel J."/>
            <person name="Liberton M."/>
            <person name="Min H."/>
            <person name="Sherman L.A."/>
            <person name="Pakrasi H.B."/>
        </authorList>
    </citation>
    <scope>NUCLEOTIDE SEQUENCE [LARGE SCALE GENOMIC DNA]</scope>
    <source>
        <strain evidence="4">PCC 8801</strain>
    </source>
</reference>
<dbReference type="GO" id="GO:0030089">
    <property type="term" value="C:phycobilisome"/>
    <property type="evidence" value="ECO:0007669"/>
    <property type="project" value="UniProtKB-KW"/>
</dbReference>
<dbReference type="OrthoDB" id="473693at2"/>
<dbReference type="Gene3D" id="3.40.50.300">
    <property type="entry name" value="P-loop containing nucleotide triphosphate hydrolases"/>
    <property type="match status" value="1"/>
</dbReference>
<dbReference type="HOGENOM" id="CLU_247919_0_0_3"/>
<sequence>MPLSGGATDKIGNRYEGLWTIDCLLDLIDEKANNIEIEFISLNHLNEQATTIRLEPVGEEGEGVEFWLQREDIREYHQVKRQNTKGRWTLADLETKQILTNFKKKLENNQTHCYFISINNAYQLEELAERARSSQSWIEFVREFLDAKDWRESFHDLVKYWYKYQQLEIEQAIEDFKSGKLSHQQQAIINVAENSYEKLKRIYVETISERKLRQTVVDNIKRLIESKSNDFPSHTDYQTAVDILAGFALDSIHKILTASDIWKHLDTRGYQRCNYSKNYHVLAAIDKANQLYLSPLEKQTVIAGQSIPRQEAEEAFNLLVNTQNKKGVFLMGEAGVGKSGVMLQIAKKLEQENITFFVFRIDNLPPEVNPDDVGRKYRLPLSPTIILANISKYSQKQTVLIIDQLDAVSQVSGRNPQFFDCIHSLLEQTKQFSKVRVLVACRKFDLDNDSRIKNLIGKQGILETVEIQRLSSEQVKQTVQNLGLDASKLNQKQVDLLSLPLHLGLLAQISQDSTINNLNFETANDLFDKFWEFKQTKLYGDEKTKHLVQWNEVIDKICDNISTKLNQTLSISKYLLDDYLIDTRIMISENVLIQEQDKIKFFHENFFDYAFARRFTAREKQLLSFLREDEQHLFKRAQVRQILQFERSINFNQYLYDIEELLNSKLLTSEDDRKQLLNSEDIRIRFHLKQLVISLLSNLENPAEEEWEIIHLFLTDNESSLFNHAWGILYQPQWFMLAKDLGIIEQWLRDDNDLIVDKTVRLISSTASQLPDEVSPLIEPFIENSSEKWLDRFLYIADRISFELDKSRKLLDLFLTLLNKEKLDNLRDTLAMNGDFWTLIFSISEKNSAWTCEIIGHYLNRRLELYLMQIWLLHWIYQCCLNIHPSFLKQYTQLTIRLNPFDTYSYNLKQDKATIPDTQHTEIFLKSADKAPKDYVINVLPFMLSVIELTSIKDDEKPYEDNVWYYRSYGGGHGIESAIFKGMEIALSNLARNNPEEFTQIIDKYNLLSSGSETIQFLLIRAYTANGFKFVDEIVEYLCDKPYRLETGYSGVSDNSLSARFWASRQLIKAILPYCSQNHLDKLEQLILTYGSFNNDWPKYHPQIIINLNYKHAKFLDVQLISHYPEIIVYLAIYDYYKELKELLYISRNWLRRKREYPQFIILDGINDILIEQFVKLVLIKFNLIQNIFSFSRLLFLNTKFFIPSQRLTQRFFELQRKFMSLGWIKASESIKPTPIGEIASVVSSPIPKNATEKMTDEQWLEAIKTYDCEHENKMGDLIGEAYELSDNLEKEVKKDPYRFAKLIDQFPDNTNLYYFNAILRGIAETEVEIEMETVLNVCQRCHQLPHKPCGREISQTVTKLAYLPWDEIGFDIITYYALHDPNPDKEWQPFQVINGDQSLANDIYIKGINSVRGRAVEAIAHLIFKDKERTVYFKEALQQMVKDPFLAVRSCVAHALIAVLNYDRDLAINLFKELVDTEDILLSTQTINRFLYYALGTHYTDLKPIVERMINSQIPEVQEVGARSLFLVSLINSEAQLLAENYLSGKLSTPAHRKAAAFIYINNLRQADHREFCEQKLIQLFNDTNQEVQEQAAGFFSNLEPQDLTNYPKMIEAFINSSVFVKKSFHLLHLFTTIDKFDKQLAFKVCQRFVNVFLLESPNRNGGYSNQLQYVSQIIIQIYSQTRDSKLQSSCLDVIDNLYRYMVDELNQATQEYDR</sequence>
<dbReference type="Proteomes" id="UP000008204">
    <property type="component" value="Chromosome"/>
</dbReference>
<organism evidence="3 4">
    <name type="scientific">Rippkaea orientalis (strain PCC 8801 / RF-1)</name>
    <name type="common">Cyanothece sp. (strain PCC 8801)</name>
    <dbReference type="NCBI Taxonomy" id="41431"/>
    <lineage>
        <taxon>Bacteria</taxon>
        <taxon>Bacillati</taxon>
        <taxon>Cyanobacteriota</taxon>
        <taxon>Cyanophyceae</taxon>
        <taxon>Oscillatoriophycideae</taxon>
        <taxon>Chroococcales</taxon>
        <taxon>Aphanothecaceae</taxon>
        <taxon>Rippkaea</taxon>
        <taxon>Rippkaea orientalis</taxon>
    </lineage>
</organism>
<keyword evidence="2" id="KW-0605">Phycobilisome</keyword>